<comment type="subcellular location">
    <subcellularLocation>
        <location evidence="1">Membrane</location>
        <topology evidence="1">Multi-pass membrane protein</topology>
    </subcellularLocation>
</comment>
<accession>A0ABQ9XM13</accession>
<reference evidence="8 9" key="1">
    <citation type="journal article" date="2022" name="bioRxiv">
        <title>Genomics of Preaxostyla Flagellates Illuminates Evolutionary Transitions and the Path Towards Mitochondrial Loss.</title>
        <authorList>
            <person name="Novak L.V.F."/>
            <person name="Treitli S.C."/>
            <person name="Pyrih J."/>
            <person name="Halakuc P."/>
            <person name="Pipaliya S.V."/>
            <person name="Vacek V."/>
            <person name="Brzon O."/>
            <person name="Soukal P."/>
            <person name="Eme L."/>
            <person name="Dacks J.B."/>
            <person name="Karnkowska A."/>
            <person name="Elias M."/>
            <person name="Hampl V."/>
        </authorList>
    </citation>
    <scope>NUCLEOTIDE SEQUENCE [LARGE SCALE GENOMIC DNA]</scope>
    <source>
        <strain evidence="8">NAU3</strain>
        <tissue evidence="8">Gut</tissue>
    </source>
</reference>
<sequence length="309" mass="34214">MPETISVVDHPAPKTKPPNRLSQELLPALRPYCQSPMLIIVYIVLGVVLLALGLPILIQSLNYGEVLIDYTSMGSTPQKTETFKITKTIKKPVIIQYQLDGFMQNNRRILTSVDWSQLAGSTLTESEIKSCDPRIGEGGTVLVKNPCGLLADLRFNDTFSFSKVDSGVSSPITYSTNGINWGSDKSMFKPQAGNAYDITDPQFINWMRPAALPNFRKTYGVFPNGLTAGTYEVEINNNYHPAGSFGRTLVLTYKAWFGAKNVALGLIMVISAAVLVLFAIFVAIDTFLIKHDSTQYVSYVYFDETDKKD</sequence>
<comment type="similarity">
    <text evidence="2 6">Belongs to the CDC50/LEM3 family.</text>
</comment>
<evidence type="ECO:0000256" key="1">
    <source>
        <dbReference type="ARBA" id="ARBA00004141"/>
    </source>
</evidence>
<evidence type="ECO:0000256" key="4">
    <source>
        <dbReference type="ARBA" id="ARBA00022989"/>
    </source>
</evidence>
<evidence type="ECO:0000256" key="7">
    <source>
        <dbReference type="SAM" id="Phobius"/>
    </source>
</evidence>
<dbReference type="PIRSF" id="PIRSF015840">
    <property type="entry name" value="DUF284_TM_euk"/>
    <property type="match status" value="1"/>
</dbReference>
<dbReference type="Pfam" id="PF03381">
    <property type="entry name" value="CDC50"/>
    <property type="match status" value="1"/>
</dbReference>
<keyword evidence="4 7" id="KW-1133">Transmembrane helix</keyword>
<evidence type="ECO:0000313" key="9">
    <source>
        <dbReference type="Proteomes" id="UP001281761"/>
    </source>
</evidence>
<feature type="transmembrane region" description="Helical" evidence="7">
    <location>
        <begin position="262"/>
        <end position="284"/>
    </location>
</feature>
<dbReference type="PANTHER" id="PTHR10926:SF0">
    <property type="entry name" value="CDC50, ISOFORM A"/>
    <property type="match status" value="1"/>
</dbReference>
<dbReference type="EMBL" id="JARBJD010000091">
    <property type="protein sequence ID" value="KAK2953453.1"/>
    <property type="molecule type" value="Genomic_DNA"/>
</dbReference>
<name>A0ABQ9XM13_9EUKA</name>
<evidence type="ECO:0000256" key="6">
    <source>
        <dbReference type="PIRNR" id="PIRNR015840"/>
    </source>
</evidence>
<dbReference type="PANTHER" id="PTHR10926">
    <property type="entry name" value="CELL CYCLE CONTROL PROTEIN 50"/>
    <property type="match status" value="1"/>
</dbReference>
<evidence type="ECO:0000313" key="8">
    <source>
        <dbReference type="EMBL" id="KAK2953453.1"/>
    </source>
</evidence>
<organism evidence="8 9">
    <name type="scientific">Blattamonas nauphoetae</name>
    <dbReference type="NCBI Taxonomy" id="2049346"/>
    <lineage>
        <taxon>Eukaryota</taxon>
        <taxon>Metamonada</taxon>
        <taxon>Preaxostyla</taxon>
        <taxon>Oxymonadida</taxon>
        <taxon>Blattamonas</taxon>
    </lineage>
</organism>
<dbReference type="Proteomes" id="UP001281761">
    <property type="component" value="Unassembled WGS sequence"/>
</dbReference>
<proteinExistence type="inferred from homology"/>
<keyword evidence="9" id="KW-1185">Reference proteome</keyword>
<dbReference type="InterPro" id="IPR005045">
    <property type="entry name" value="CDC50/LEM3_fam"/>
</dbReference>
<evidence type="ECO:0000256" key="5">
    <source>
        <dbReference type="ARBA" id="ARBA00023136"/>
    </source>
</evidence>
<evidence type="ECO:0000256" key="3">
    <source>
        <dbReference type="ARBA" id="ARBA00022692"/>
    </source>
</evidence>
<protein>
    <submittedName>
        <fullName evidence="8">ALA-interacting subunit 5</fullName>
    </submittedName>
</protein>
<feature type="transmembrane region" description="Helical" evidence="7">
    <location>
        <begin position="37"/>
        <end position="58"/>
    </location>
</feature>
<comment type="caution">
    <text evidence="8">The sequence shown here is derived from an EMBL/GenBank/DDBJ whole genome shotgun (WGS) entry which is preliminary data.</text>
</comment>
<evidence type="ECO:0000256" key="2">
    <source>
        <dbReference type="ARBA" id="ARBA00009457"/>
    </source>
</evidence>
<keyword evidence="3 7" id="KW-0812">Transmembrane</keyword>
<gene>
    <name evidence="8" type="ORF">BLNAU_11587</name>
</gene>
<keyword evidence="5 6" id="KW-0472">Membrane</keyword>